<organism evidence="2 3">
    <name type="scientific">Devosia ureilytica</name>
    <dbReference type="NCBI Taxonomy" id="2952754"/>
    <lineage>
        <taxon>Bacteria</taxon>
        <taxon>Pseudomonadati</taxon>
        <taxon>Pseudomonadota</taxon>
        <taxon>Alphaproteobacteria</taxon>
        <taxon>Hyphomicrobiales</taxon>
        <taxon>Devosiaceae</taxon>
        <taxon>Devosia</taxon>
    </lineage>
</organism>
<feature type="signal peptide" evidence="1">
    <location>
        <begin position="1"/>
        <end position="23"/>
    </location>
</feature>
<keyword evidence="1" id="KW-0732">Signal</keyword>
<evidence type="ECO:0000256" key="1">
    <source>
        <dbReference type="SAM" id="SignalP"/>
    </source>
</evidence>
<dbReference type="EMBL" id="JAMWDU010000002">
    <property type="protein sequence ID" value="MCP8886992.1"/>
    <property type="molecule type" value="Genomic_DNA"/>
</dbReference>
<dbReference type="Gene3D" id="2.60.40.1880">
    <property type="entry name" value="Invasion associated locus B (IalB) protein"/>
    <property type="match status" value="2"/>
</dbReference>
<evidence type="ECO:0000313" key="2">
    <source>
        <dbReference type="EMBL" id="MCP8886992.1"/>
    </source>
</evidence>
<protein>
    <submittedName>
        <fullName evidence="2">Invasion associated locus B family protein</fullName>
    </submittedName>
</protein>
<dbReference type="AlphaFoldDB" id="A0A9Q4AN41"/>
<evidence type="ECO:0000313" key="3">
    <source>
        <dbReference type="Proteomes" id="UP001060275"/>
    </source>
</evidence>
<comment type="caution">
    <text evidence="2">The sequence shown here is derived from an EMBL/GenBank/DDBJ whole genome shotgun (WGS) entry which is preliminary data.</text>
</comment>
<gene>
    <name evidence="2" type="ORF">NF348_07735</name>
</gene>
<dbReference type="RefSeq" id="WP_254673338.1">
    <property type="nucleotide sequence ID" value="NZ_JAMWDU010000002.1"/>
</dbReference>
<reference evidence="2" key="1">
    <citation type="submission" date="2022-06" db="EMBL/GenBank/DDBJ databases">
        <title>Devosia sp. XJ19-45 genome assembly.</title>
        <authorList>
            <person name="Li B."/>
            <person name="Cai M."/>
            <person name="Nie G."/>
            <person name="Li W."/>
        </authorList>
    </citation>
    <scope>NUCLEOTIDE SEQUENCE</scope>
    <source>
        <strain evidence="2">XJ19-45</strain>
    </source>
</reference>
<dbReference type="InterPro" id="IPR010642">
    <property type="entry name" value="Invasion_prot_B"/>
</dbReference>
<dbReference type="InterPro" id="IPR038696">
    <property type="entry name" value="IalB_sf"/>
</dbReference>
<sequence>MKRIATIPVFATVLLGMVTGALADNFALAVPGPSGLELEFRGYGRSGSEIFSETASITEIINGQRQYAIRVDEDILTRDPLVRWCVTDPTGTWLPAKGAADFTVCDESPSERSGTYGFEVAELMPRTKGFVPTGVETWWGPDDPVTEWTRFCLASDDALCIVRRDFVDGDGAIKASLVLRSLSASDEYVVQARVPNGGLVHEPTSWQIDQREAFKVQYHYCQAAWCVIQAMASGQGIGTFKRGNQVVIATRDRSNQPQSLSFGLDGFTRGFDGPGTTVEVNAATPAGVDMPTAHDWQERCEGDTCIYLSTTSGSPKDVPAKLLLRLSKDKPALLVASAPNGMRLSGGMIFRYGDDQANRINYIICDSAFCSAQVQLNEEFYDLVVNDNEVSIEFVGLDDEEFTATFEMAGLKALIEED</sequence>
<dbReference type="Proteomes" id="UP001060275">
    <property type="component" value="Unassembled WGS sequence"/>
</dbReference>
<proteinExistence type="predicted"/>
<name>A0A9Q4AN41_9HYPH</name>
<dbReference type="Pfam" id="PF06776">
    <property type="entry name" value="IalB"/>
    <property type="match status" value="2"/>
</dbReference>
<keyword evidence="3" id="KW-1185">Reference proteome</keyword>
<feature type="chain" id="PRO_5040493175" evidence="1">
    <location>
        <begin position="24"/>
        <end position="418"/>
    </location>
</feature>
<accession>A0A9Q4AN41</accession>